<organism evidence="2 3">
    <name type="scientific">Vibrio hangzhouensis</name>
    <dbReference type="NCBI Taxonomy" id="462991"/>
    <lineage>
        <taxon>Bacteria</taxon>
        <taxon>Pseudomonadati</taxon>
        <taxon>Pseudomonadota</taxon>
        <taxon>Gammaproteobacteria</taxon>
        <taxon>Vibrionales</taxon>
        <taxon>Vibrionaceae</taxon>
        <taxon>Vibrio</taxon>
    </lineage>
</organism>
<dbReference type="GO" id="GO:0004519">
    <property type="term" value="F:endonuclease activity"/>
    <property type="evidence" value="ECO:0007669"/>
    <property type="project" value="UniProtKB-KW"/>
</dbReference>
<evidence type="ECO:0000259" key="1">
    <source>
        <dbReference type="Pfam" id="PF08722"/>
    </source>
</evidence>
<dbReference type="EMBL" id="FNVG01000001">
    <property type="protein sequence ID" value="SEF41614.1"/>
    <property type="molecule type" value="Genomic_DNA"/>
</dbReference>
<protein>
    <submittedName>
        <fullName evidence="2">TnsA endonuclease N terminal</fullName>
    </submittedName>
</protein>
<gene>
    <name evidence="2" type="ORF">SAMN04488244_101113</name>
</gene>
<keyword evidence="2" id="KW-0378">Hydrolase</keyword>
<dbReference type="Pfam" id="PF08722">
    <property type="entry name" value="Tn7_TnsA-like_N"/>
    <property type="match status" value="1"/>
</dbReference>
<feature type="domain" description="TnsA endonuclease N-terminal" evidence="1">
    <location>
        <begin position="64"/>
        <end position="139"/>
    </location>
</feature>
<dbReference type="InterPro" id="IPR014833">
    <property type="entry name" value="TnsA_N"/>
</dbReference>
<sequence>MSVLPFPSTATFIALESAFDTPARNLTKSRGKNIHRYVSAKMGKRVTVESFLECAACYHFDFEPSIVRFCSQPIRLSYCLDGKTHTYVPDFLVQFDTGEFTLYEVKSNMESSKSEFQCEWEAKVQAAFELGLELELVTEEEILDEVIFSNLRILHRYASRDDLNHFHQTLLTTLKLNGTQTAKSLGNHLGLNGRKVFPFLCDLLSRNLLQTSLEEPLSLESEFDLGCYA</sequence>
<evidence type="ECO:0000313" key="3">
    <source>
        <dbReference type="Proteomes" id="UP000236721"/>
    </source>
</evidence>
<keyword evidence="2" id="KW-0255">Endonuclease</keyword>
<reference evidence="3" key="1">
    <citation type="submission" date="2016-10" db="EMBL/GenBank/DDBJ databases">
        <authorList>
            <person name="Varghese N."/>
            <person name="Submissions S."/>
        </authorList>
    </citation>
    <scope>NUCLEOTIDE SEQUENCE [LARGE SCALE GENOMIC DNA]</scope>
    <source>
        <strain evidence="3">CGMCC 1.7062</strain>
    </source>
</reference>
<accession>A0A1H5RU13</accession>
<keyword evidence="3" id="KW-1185">Reference proteome</keyword>
<evidence type="ECO:0000313" key="2">
    <source>
        <dbReference type="EMBL" id="SEF41614.1"/>
    </source>
</evidence>
<dbReference type="OrthoDB" id="6103242at2"/>
<dbReference type="Proteomes" id="UP000236721">
    <property type="component" value="Unassembled WGS sequence"/>
</dbReference>
<keyword evidence="2" id="KW-0540">Nuclease</keyword>
<proteinExistence type="predicted"/>
<dbReference type="AlphaFoldDB" id="A0A1H5RU13"/>
<dbReference type="RefSeq" id="WP_103878612.1">
    <property type="nucleotide sequence ID" value="NZ_FNVG01000001.1"/>
</dbReference>
<name>A0A1H5RU13_9VIBR</name>